<feature type="region of interest" description="Disordered" evidence="10">
    <location>
        <begin position="743"/>
        <end position="783"/>
    </location>
</feature>
<proteinExistence type="inferred from homology"/>
<dbReference type="PANTHER" id="PTHR11236:SF18">
    <property type="entry name" value="AMINODEOXYCHORISMATE SYNTHASE"/>
    <property type="match status" value="1"/>
</dbReference>
<feature type="region of interest" description="Disordered" evidence="10">
    <location>
        <begin position="524"/>
        <end position="552"/>
    </location>
</feature>
<sequence>MNNRTRILFLDAYDSFSNNIVSLLTTVLGADVEILPIDSPHFGDGKRQLAEALRRYDAVVCGPGPGSPGSDADVGLMRHIWTLPDADLLPVLGICLGFQSLVLSCGGVVRKLTTGLHGMIRPIDHVGDAPRLGEGNIFHGVPPFAATLYHSLHADIGQESIADEDWSASKWSPPAHLPDIVPLAWAYEDRGDFTERILMGMKHRARPFWGLQYHPESVCTESKGHQVIQNWFREAMRWNRVTGRITDFSPYLAGMTRTLPMHPAHTTDPSAQRQIKNRDDHQIWVESGSRLANFGVGYEYQSKVLDLPLHVEVPDIVEILQEEQREFIVLDSASAKASKIGSDVRGRYSIIALDVNDALKLQYRTGSKHVMAQASCSWGSGPDSKQEVSERIDISSNAHVWQLLADFWMVRKFPHQRETASPFLGGFMGYITYEMGLEGIDVNPQGEAKRHHRSRPDLCFAWITKSIVVDHLEKTLRVQILFPSSSSSSTSAADTWLDSIADKLSNSPFWSDGLRADFTRRGNAALQQPTPPCTPKATGESDARSSTRIEVPDPDRYEDKVRKCQEYIAAGDSYELCLTDRTSITRPRCPSRERGLKESLRLPPSGGGGEGYDPKSISPSSWELYRTLRTRQPAPFGSYVRLGGATLVSSSPERFLEFTADGLCSMRPMKGTVRKSAAAPTLAHAESLLHIPKEEAENLMIVDLVRHDLHGVCGAGRVSVPRLLVVEEYASVFQMISVVEGRLPPPPPPPPPPHPPRSHLNVEEEGAGRANANSEPGQRQRQRTGLDVLAASLPPGSMTGAPKKRSCEILREIEGRSGERGLYSGVVGYMDVAGRGDWSVTIRSLFRWDDEVVCHGDGEHEGEGEEKGGLEVWHIGAGGAVTALSTPEGEREEMFTKLRGPLGVFEEI</sequence>
<dbReference type="PANTHER" id="PTHR11236">
    <property type="entry name" value="AMINOBENZOATE/ANTHRANILATE SYNTHASE"/>
    <property type="match status" value="1"/>
</dbReference>
<dbReference type="GO" id="GO:0046654">
    <property type="term" value="P:tetrahydrofolate biosynthetic process"/>
    <property type="evidence" value="ECO:0007669"/>
    <property type="project" value="UniProtKB-UniPathway"/>
</dbReference>
<evidence type="ECO:0000256" key="6">
    <source>
        <dbReference type="ARBA" id="ARBA00022909"/>
    </source>
</evidence>
<evidence type="ECO:0000256" key="3">
    <source>
        <dbReference type="ARBA" id="ARBA00005970"/>
    </source>
</evidence>
<dbReference type="NCBIfam" id="TIGR01823">
    <property type="entry name" value="PabB-fungal"/>
    <property type="match status" value="1"/>
</dbReference>
<dbReference type="InterPro" id="IPR015890">
    <property type="entry name" value="Chorismate_C"/>
</dbReference>
<evidence type="ECO:0000256" key="10">
    <source>
        <dbReference type="SAM" id="MobiDB-lite"/>
    </source>
</evidence>
<dbReference type="InterPro" id="IPR019999">
    <property type="entry name" value="Anth_synth_I-like"/>
</dbReference>
<feature type="compositionally biased region" description="Basic and acidic residues" evidence="10">
    <location>
        <begin position="590"/>
        <end position="600"/>
    </location>
</feature>
<reference evidence="14 15" key="1">
    <citation type="submission" date="2018-06" db="EMBL/GenBank/DDBJ databases">
        <title>Complete Genomes of Monosporascus.</title>
        <authorList>
            <person name="Robinson A.J."/>
            <person name="Natvig D.O."/>
        </authorList>
    </citation>
    <scope>NUCLEOTIDE SEQUENCE [LARGE SCALE GENOMIC DNA]</scope>
    <source>
        <strain evidence="14 15">CBS 110550</strain>
    </source>
</reference>
<feature type="region of interest" description="Disordered" evidence="10">
    <location>
        <begin position="588"/>
        <end position="616"/>
    </location>
</feature>
<feature type="domain" description="Chorismate-utilising enzyme C-terminal" evidence="12">
    <location>
        <begin position="777"/>
        <end position="897"/>
    </location>
</feature>
<dbReference type="GO" id="GO:0046656">
    <property type="term" value="P:folic acid biosynthetic process"/>
    <property type="evidence" value="ECO:0007669"/>
    <property type="project" value="UniProtKB-KW"/>
</dbReference>
<dbReference type="InterPro" id="IPR017926">
    <property type="entry name" value="GATASE"/>
</dbReference>
<evidence type="ECO:0000256" key="7">
    <source>
        <dbReference type="ARBA" id="ARBA00022962"/>
    </source>
</evidence>
<evidence type="ECO:0000256" key="5">
    <source>
        <dbReference type="ARBA" id="ARBA00022679"/>
    </source>
</evidence>
<evidence type="ECO:0000256" key="4">
    <source>
        <dbReference type="ARBA" id="ARBA00013139"/>
    </source>
</evidence>
<dbReference type="InterPro" id="IPR006221">
    <property type="entry name" value="TrpG/PapA_dom"/>
</dbReference>
<evidence type="ECO:0000256" key="8">
    <source>
        <dbReference type="ARBA" id="ARBA00031329"/>
    </source>
</evidence>
<feature type="domain" description="Glutamine amidotransferase" evidence="11">
    <location>
        <begin position="9"/>
        <end position="233"/>
    </location>
</feature>
<dbReference type="Gene3D" id="3.40.50.880">
    <property type="match status" value="1"/>
</dbReference>
<dbReference type="GO" id="GO:0008153">
    <property type="term" value="P:4-aminobenzoate biosynthetic process"/>
    <property type="evidence" value="ECO:0007669"/>
    <property type="project" value="TreeGrafter"/>
</dbReference>
<dbReference type="GO" id="GO:0046820">
    <property type="term" value="F:4-amino-4-deoxychorismate synthase activity"/>
    <property type="evidence" value="ECO:0007669"/>
    <property type="project" value="UniProtKB-EC"/>
</dbReference>
<dbReference type="SUPFAM" id="SSF56322">
    <property type="entry name" value="ADC synthase"/>
    <property type="match status" value="1"/>
</dbReference>
<name>A0A4Q4TG40_9PEZI</name>
<evidence type="ECO:0000259" key="11">
    <source>
        <dbReference type="Pfam" id="PF00117"/>
    </source>
</evidence>
<evidence type="ECO:0000313" key="15">
    <source>
        <dbReference type="Proteomes" id="UP000293360"/>
    </source>
</evidence>
<dbReference type="SUPFAM" id="SSF52317">
    <property type="entry name" value="Class I glutamine amidotransferase-like"/>
    <property type="match status" value="1"/>
</dbReference>
<dbReference type="GO" id="GO:0000162">
    <property type="term" value="P:L-tryptophan biosynthetic process"/>
    <property type="evidence" value="ECO:0007669"/>
    <property type="project" value="TreeGrafter"/>
</dbReference>
<dbReference type="InterPro" id="IPR006805">
    <property type="entry name" value="Anth_synth_I_N"/>
</dbReference>
<dbReference type="Pfam" id="PF00117">
    <property type="entry name" value="GATase"/>
    <property type="match status" value="1"/>
</dbReference>
<organism evidence="14 15">
    <name type="scientific">Monosporascus ibericus</name>
    <dbReference type="NCBI Taxonomy" id="155417"/>
    <lineage>
        <taxon>Eukaryota</taxon>
        <taxon>Fungi</taxon>
        <taxon>Dikarya</taxon>
        <taxon>Ascomycota</taxon>
        <taxon>Pezizomycotina</taxon>
        <taxon>Sordariomycetes</taxon>
        <taxon>Xylariomycetidae</taxon>
        <taxon>Xylariales</taxon>
        <taxon>Xylariales incertae sedis</taxon>
        <taxon>Monosporascus</taxon>
    </lineage>
</organism>
<dbReference type="Gene3D" id="3.60.120.10">
    <property type="entry name" value="Anthranilate synthase"/>
    <property type="match status" value="1"/>
</dbReference>
<dbReference type="PROSITE" id="PS51273">
    <property type="entry name" value="GATASE_TYPE_1"/>
    <property type="match status" value="1"/>
</dbReference>
<dbReference type="InterPro" id="IPR005801">
    <property type="entry name" value="ADC_synthase"/>
</dbReference>
<accession>A0A4Q4TG40</accession>
<keyword evidence="7" id="KW-0315">Glutamine amidotransferase</keyword>
<evidence type="ECO:0000313" key="14">
    <source>
        <dbReference type="EMBL" id="RYP05558.1"/>
    </source>
</evidence>
<dbReference type="PRINTS" id="PR00097">
    <property type="entry name" value="ANTSNTHASEII"/>
</dbReference>
<dbReference type="AlphaFoldDB" id="A0A4Q4TG40"/>
<dbReference type="GO" id="GO:0005737">
    <property type="term" value="C:cytoplasm"/>
    <property type="evidence" value="ECO:0007669"/>
    <property type="project" value="TreeGrafter"/>
</dbReference>
<evidence type="ECO:0000256" key="9">
    <source>
        <dbReference type="ARBA" id="ARBA00031904"/>
    </source>
</evidence>
<dbReference type="InterPro" id="IPR029062">
    <property type="entry name" value="Class_I_gatase-like"/>
</dbReference>
<dbReference type="CDD" id="cd01743">
    <property type="entry name" value="GATase1_Anthranilate_Synthase"/>
    <property type="match status" value="1"/>
</dbReference>
<protein>
    <recommendedName>
        <fullName evidence="4">aminodeoxychorismate synthase</fullName>
        <ecNumber evidence="4">2.6.1.85</ecNumber>
    </recommendedName>
    <alternativeName>
        <fullName evidence="8">Para-aminobenzoate synthase</fullName>
    </alternativeName>
    <alternativeName>
        <fullName evidence="9">p-aminobenzoic acid synthase</fullName>
    </alternativeName>
</protein>
<dbReference type="EMBL" id="QJNU01000167">
    <property type="protein sequence ID" value="RYP05558.1"/>
    <property type="molecule type" value="Genomic_DNA"/>
</dbReference>
<comment type="similarity">
    <text evidence="3">In the C-terminal section; belongs to the anthranilate synthase component I family.</text>
</comment>
<evidence type="ECO:0000259" key="12">
    <source>
        <dbReference type="Pfam" id="PF00425"/>
    </source>
</evidence>
<dbReference type="PRINTS" id="PR00099">
    <property type="entry name" value="CPSGATASE"/>
</dbReference>
<dbReference type="OrthoDB" id="64220at2759"/>
<keyword evidence="6" id="KW-0289">Folate biosynthesis</keyword>
<dbReference type="Pfam" id="PF00425">
    <property type="entry name" value="Chorismate_bind"/>
    <property type="match status" value="2"/>
</dbReference>
<dbReference type="EC" id="2.6.1.85" evidence="4"/>
<comment type="pathway">
    <text evidence="2">Cofactor biosynthesis; tetrahydrofolate biosynthesis; 4-aminobenzoate from chorismate: step 1/2.</text>
</comment>
<comment type="catalytic activity">
    <reaction evidence="1">
        <text>chorismate + L-glutamine = 4-amino-4-deoxychorismate + L-glutamate</text>
        <dbReference type="Rhea" id="RHEA:11672"/>
        <dbReference type="ChEBI" id="CHEBI:29748"/>
        <dbReference type="ChEBI" id="CHEBI:29985"/>
        <dbReference type="ChEBI" id="CHEBI:58359"/>
        <dbReference type="ChEBI" id="CHEBI:58406"/>
        <dbReference type="EC" id="2.6.1.85"/>
    </reaction>
</comment>
<feature type="compositionally biased region" description="Pro residues" evidence="10">
    <location>
        <begin position="743"/>
        <end position="755"/>
    </location>
</feature>
<evidence type="ECO:0000256" key="1">
    <source>
        <dbReference type="ARBA" id="ARBA00001000"/>
    </source>
</evidence>
<feature type="domain" description="Chorismate-utilising enzyme C-terminal" evidence="12">
    <location>
        <begin position="619"/>
        <end position="745"/>
    </location>
</feature>
<evidence type="ECO:0000256" key="2">
    <source>
        <dbReference type="ARBA" id="ARBA00005009"/>
    </source>
</evidence>
<keyword evidence="5" id="KW-0808">Transferase</keyword>
<feature type="compositionally biased region" description="Basic and acidic residues" evidence="10">
    <location>
        <begin position="539"/>
        <end position="552"/>
    </location>
</feature>
<comment type="caution">
    <text evidence="14">The sequence shown here is derived from an EMBL/GenBank/DDBJ whole genome shotgun (WGS) entry which is preliminary data.</text>
</comment>
<gene>
    <name evidence="14" type="ORF">DL764_003735</name>
</gene>
<feature type="domain" description="Anthranilate synthase component I N-terminal" evidence="13">
    <location>
        <begin position="318"/>
        <end position="477"/>
    </location>
</feature>
<dbReference type="Pfam" id="PF04715">
    <property type="entry name" value="Anth_synt_I_N"/>
    <property type="match status" value="1"/>
</dbReference>
<dbReference type="Proteomes" id="UP000293360">
    <property type="component" value="Unassembled WGS sequence"/>
</dbReference>
<dbReference type="InterPro" id="IPR010117">
    <property type="entry name" value="PabB_fungal"/>
</dbReference>
<keyword evidence="15" id="KW-1185">Reference proteome</keyword>
<dbReference type="STRING" id="155417.A0A4Q4TG40"/>
<dbReference type="UniPathway" id="UPA00077">
    <property type="reaction ID" value="UER00149"/>
</dbReference>
<evidence type="ECO:0000259" key="13">
    <source>
        <dbReference type="Pfam" id="PF04715"/>
    </source>
</evidence>